<keyword evidence="3" id="KW-1185">Reference proteome</keyword>
<feature type="transmembrane region" description="Helical" evidence="1">
    <location>
        <begin position="44"/>
        <end position="60"/>
    </location>
</feature>
<keyword evidence="1" id="KW-0812">Transmembrane</keyword>
<organism evidence="2 3">
    <name type="scientific">Azoarcus indigens</name>
    <dbReference type="NCBI Taxonomy" id="29545"/>
    <lineage>
        <taxon>Bacteria</taxon>
        <taxon>Pseudomonadati</taxon>
        <taxon>Pseudomonadota</taxon>
        <taxon>Betaproteobacteria</taxon>
        <taxon>Rhodocyclales</taxon>
        <taxon>Zoogloeaceae</taxon>
        <taxon>Azoarcus</taxon>
    </lineage>
</organism>
<proteinExistence type="predicted"/>
<dbReference type="AlphaFoldDB" id="A0A4R6DZC0"/>
<accession>A0A4R6DZC0</accession>
<evidence type="ECO:0000313" key="3">
    <source>
        <dbReference type="Proteomes" id="UP000295129"/>
    </source>
</evidence>
<comment type="caution">
    <text evidence="2">The sequence shown here is derived from an EMBL/GenBank/DDBJ whole genome shotgun (WGS) entry which is preliminary data.</text>
</comment>
<protein>
    <submittedName>
        <fullName evidence="2">Putative membrane protein SirB2</fullName>
    </submittedName>
</protein>
<gene>
    <name evidence="2" type="ORF">C7389_110143</name>
</gene>
<dbReference type="EMBL" id="SNVV01000010">
    <property type="protein sequence ID" value="TDN50049.1"/>
    <property type="molecule type" value="Genomic_DNA"/>
</dbReference>
<sequence>MVDSPLLQCRRGRVIPHLVDTVLLASAMWLAFTSHQYPFKDDWLTAKLGGLVLYIFLGALALRHGRTKSQRVLAFVTALAVFGWIVSVAVSRQPQGFLRTLL</sequence>
<dbReference type="Pfam" id="PF04247">
    <property type="entry name" value="SirB"/>
    <property type="match status" value="1"/>
</dbReference>
<feature type="transmembrane region" description="Helical" evidence="1">
    <location>
        <begin position="14"/>
        <end position="32"/>
    </location>
</feature>
<dbReference type="PANTHER" id="PTHR39594">
    <property type="entry name" value="PROTEIN YCHQ"/>
    <property type="match status" value="1"/>
</dbReference>
<keyword evidence="1" id="KW-1133">Transmembrane helix</keyword>
<dbReference type="PANTHER" id="PTHR39594:SF1">
    <property type="entry name" value="PROTEIN YCHQ"/>
    <property type="match status" value="1"/>
</dbReference>
<feature type="transmembrane region" description="Helical" evidence="1">
    <location>
        <begin position="72"/>
        <end position="90"/>
    </location>
</feature>
<name>A0A4R6DZC0_9RHOO</name>
<dbReference type="GO" id="GO:0005886">
    <property type="term" value="C:plasma membrane"/>
    <property type="evidence" value="ECO:0007669"/>
    <property type="project" value="TreeGrafter"/>
</dbReference>
<reference evidence="2 3" key="1">
    <citation type="submission" date="2019-03" db="EMBL/GenBank/DDBJ databases">
        <title>Genomic Encyclopedia of Type Strains, Phase IV (KMG-IV): sequencing the most valuable type-strain genomes for metagenomic binning, comparative biology and taxonomic classification.</title>
        <authorList>
            <person name="Goeker M."/>
        </authorList>
    </citation>
    <scope>NUCLEOTIDE SEQUENCE [LARGE SCALE GENOMIC DNA]</scope>
    <source>
        <strain evidence="2 3">DSM 12121</strain>
    </source>
</reference>
<evidence type="ECO:0000256" key="1">
    <source>
        <dbReference type="SAM" id="Phobius"/>
    </source>
</evidence>
<dbReference type="InterPro" id="IPR007360">
    <property type="entry name" value="SirB"/>
</dbReference>
<evidence type="ECO:0000313" key="2">
    <source>
        <dbReference type="EMBL" id="TDN50049.1"/>
    </source>
</evidence>
<keyword evidence="1" id="KW-0472">Membrane</keyword>
<dbReference type="Proteomes" id="UP000295129">
    <property type="component" value="Unassembled WGS sequence"/>
</dbReference>